<sequence length="214" mass="21812">MSTFPSHDTATNTLAPIRTPLEFSLLLSSTVDVFELRAKHSAAANAAAGGGGSHGHGPGLSLTGDAGLLHAVDDRLAAYGFETNTGVRLVCVVDMRGRRVDGTVLRSGGAAAAAAAAAGSSSASHSTATTTTTTTTMTMNPAGGGGGAGLRDAELKPVFKAMQNAYVRLLQNPFYEPDAHTPPGGRGGTKITSKRFADTMRRIGESWTPGVTSL</sequence>
<gene>
    <name evidence="2" type="ORF">IF1G_09158</name>
</gene>
<evidence type="ECO:0000313" key="3">
    <source>
        <dbReference type="Proteomes" id="UP000315783"/>
    </source>
</evidence>
<dbReference type="OrthoDB" id="18320at2759"/>
<dbReference type="InterPro" id="IPR011012">
    <property type="entry name" value="Longin-like_dom_sf"/>
</dbReference>
<dbReference type="Gene3D" id="3.30.450.70">
    <property type="match status" value="2"/>
</dbReference>
<organism evidence="2 3">
    <name type="scientific">Cordyceps javanica</name>
    <dbReference type="NCBI Taxonomy" id="43265"/>
    <lineage>
        <taxon>Eukaryota</taxon>
        <taxon>Fungi</taxon>
        <taxon>Dikarya</taxon>
        <taxon>Ascomycota</taxon>
        <taxon>Pezizomycotina</taxon>
        <taxon>Sordariomycetes</taxon>
        <taxon>Hypocreomycetidae</taxon>
        <taxon>Hypocreales</taxon>
        <taxon>Cordycipitaceae</taxon>
        <taxon>Cordyceps</taxon>
    </lineage>
</organism>
<dbReference type="AlphaFoldDB" id="A0A545URJ9"/>
<evidence type="ECO:0000256" key="1">
    <source>
        <dbReference type="SAM" id="MobiDB-lite"/>
    </source>
</evidence>
<accession>A0A545URJ9</accession>
<dbReference type="STRING" id="43265.A0A545URJ9"/>
<feature type="region of interest" description="Disordered" evidence="1">
    <location>
        <begin position="118"/>
        <end position="149"/>
    </location>
</feature>
<dbReference type="EMBL" id="SPUK01000016">
    <property type="protein sequence ID" value="TQV92086.1"/>
    <property type="molecule type" value="Genomic_DNA"/>
</dbReference>
<comment type="caution">
    <text evidence="2">The sequence shown here is derived from an EMBL/GenBank/DDBJ whole genome shotgun (WGS) entry which is preliminary data.</text>
</comment>
<dbReference type="SUPFAM" id="SSF64356">
    <property type="entry name" value="SNARE-like"/>
    <property type="match status" value="1"/>
</dbReference>
<dbReference type="Proteomes" id="UP000315783">
    <property type="component" value="Unassembled WGS sequence"/>
</dbReference>
<feature type="compositionally biased region" description="Low complexity" evidence="1">
    <location>
        <begin position="118"/>
        <end position="141"/>
    </location>
</feature>
<name>A0A545URJ9_9HYPO</name>
<dbReference type="InterPro" id="IPR006722">
    <property type="entry name" value="Sedlin"/>
</dbReference>
<reference evidence="2 3" key="1">
    <citation type="journal article" date="2019" name="Appl. Microbiol. Biotechnol.">
        <title>Genome sequence of Isaria javanica and comparative genome analysis insights into family S53 peptidase evolution in fungal entomopathogens.</title>
        <authorList>
            <person name="Lin R."/>
            <person name="Zhang X."/>
            <person name="Xin B."/>
            <person name="Zou M."/>
            <person name="Gao Y."/>
            <person name="Qin F."/>
            <person name="Hu Q."/>
            <person name="Xie B."/>
            <person name="Cheng X."/>
        </authorList>
    </citation>
    <scope>NUCLEOTIDE SEQUENCE [LARGE SCALE GENOMIC DNA]</scope>
    <source>
        <strain evidence="2 3">IJ1G</strain>
    </source>
</reference>
<keyword evidence="3" id="KW-1185">Reference proteome</keyword>
<protein>
    <submittedName>
        <fullName evidence="2">Longin-like protein</fullName>
    </submittedName>
</protein>
<dbReference type="GO" id="GO:0006888">
    <property type="term" value="P:endoplasmic reticulum to Golgi vesicle-mediated transport"/>
    <property type="evidence" value="ECO:0007669"/>
    <property type="project" value="InterPro"/>
</dbReference>
<proteinExistence type="predicted"/>
<evidence type="ECO:0000313" key="2">
    <source>
        <dbReference type="EMBL" id="TQV92086.1"/>
    </source>
</evidence>
<dbReference type="GO" id="GO:0005737">
    <property type="term" value="C:cytoplasm"/>
    <property type="evidence" value="ECO:0007669"/>
    <property type="project" value="GOC"/>
</dbReference>
<dbReference type="Pfam" id="PF04628">
    <property type="entry name" value="Sedlin_N"/>
    <property type="match status" value="1"/>
</dbReference>